<gene>
    <name evidence="3" type="ORF">NA56DRAFT_726916</name>
</gene>
<protein>
    <submittedName>
        <fullName evidence="3">Uncharacterized protein</fullName>
    </submittedName>
</protein>
<dbReference type="Proteomes" id="UP000235672">
    <property type="component" value="Unassembled WGS sequence"/>
</dbReference>
<feature type="coiled-coil region" evidence="1">
    <location>
        <begin position="71"/>
        <end position="98"/>
    </location>
</feature>
<evidence type="ECO:0000313" key="4">
    <source>
        <dbReference type="Proteomes" id="UP000235672"/>
    </source>
</evidence>
<evidence type="ECO:0000256" key="1">
    <source>
        <dbReference type="SAM" id="Coils"/>
    </source>
</evidence>
<proteinExistence type="predicted"/>
<name>A0A2J6PWL2_9HELO</name>
<keyword evidence="1" id="KW-0175">Coiled coil</keyword>
<organism evidence="3 4">
    <name type="scientific">Hyaloscypha hepaticicola</name>
    <dbReference type="NCBI Taxonomy" id="2082293"/>
    <lineage>
        <taxon>Eukaryota</taxon>
        <taxon>Fungi</taxon>
        <taxon>Dikarya</taxon>
        <taxon>Ascomycota</taxon>
        <taxon>Pezizomycotina</taxon>
        <taxon>Leotiomycetes</taxon>
        <taxon>Helotiales</taxon>
        <taxon>Hyaloscyphaceae</taxon>
        <taxon>Hyaloscypha</taxon>
    </lineage>
</organism>
<evidence type="ECO:0000313" key="3">
    <source>
        <dbReference type="EMBL" id="PMD18421.1"/>
    </source>
</evidence>
<feature type="compositionally biased region" description="Basic and acidic residues" evidence="2">
    <location>
        <begin position="30"/>
        <end position="39"/>
    </location>
</feature>
<feature type="region of interest" description="Disordered" evidence="2">
    <location>
        <begin position="1"/>
        <end position="39"/>
    </location>
</feature>
<evidence type="ECO:0000256" key="2">
    <source>
        <dbReference type="SAM" id="MobiDB-lite"/>
    </source>
</evidence>
<accession>A0A2J6PWL2</accession>
<feature type="compositionally biased region" description="Polar residues" evidence="2">
    <location>
        <begin position="1"/>
        <end position="12"/>
    </location>
</feature>
<keyword evidence="4" id="KW-1185">Reference proteome</keyword>
<dbReference type="STRING" id="1745343.A0A2J6PWL2"/>
<dbReference type="AlphaFoldDB" id="A0A2J6PWL2"/>
<reference evidence="3 4" key="1">
    <citation type="submission" date="2016-05" db="EMBL/GenBank/DDBJ databases">
        <title>A degradative enzymes factory behind the ericoid mycorrhizal symbiosis.</title>
        <authorList>
            <consortium name="DOE Joint Genome Institute"/>
            <person name="Martino E."/>
            <person name="Morin E."/>
            <person name="Grelet G."/>
            <person name="Kuo A."/>
            <person name="Kohler A."/>
            <person name="Daghino S."/>
            <person name="Barry K."/>
            <person name="Choi C."/>
            <person name="Cichocki N."/>
            <person name="Clum A."/>
            <person name="Copeland A."/>
            <person name="Hainaut M."/>
            <person name="Haridas S."/>
            <person name="Labutti K."/>
            <person name="Lindquist E."/>
            <person name="Lipzen A."/>
            <person name="Khouja H.-R."/>
            <person name="Murat C."/>
            <person name="Ohm R."/>
            <person name="Olson A."/>
            <person name="Spatafora J."/>
            <person name="Veneault-Fourrey C."/>
            <person name="Henrissat B."/>
            <person name="Grigoriev I."/>
            <person name="Martin F."/>
            <person name="Perotto S."/>
        </authorList>
    </citation>
    <scope>NUCLEOTIDE SEQUENCE [LARGE SCALE GENOMIC DNA]</scope>
    <source>
        <strain evidence="3 4">UAMH 7357</strain>
    </source>
</reference>
<feature type="coiled-coil region" evidence="1">
    <location>
        <begin position="260"/>
        <end position="287"/>
    </location>
</feature>
<dbReference type="OrthoDB" id="3562161at2759"/>
<dbReference type="EMBL" id="KZ613494">
    <property type="protein sequence ID" value="PMD18421.1"/>
    <property type="molecule type" value="Genomic_DNA"/>
</dbReference>
<feature type="coiled-coil region" evidence="1">
    <location>
        <begin position="183"/>
        <end position="210"/>
    </location>
</feature>
<sequence length="349" mass="39769">MEKQQSLSSPPSTKGLRSRRMLEDLAAENSRLRTEMKTQADKIDRTVTDLVKTKSELQAKDVRLSGQQGIIEKQNTELEQLRHDISNISAELQNTRLAQSDTQNSAELQQAIGQLTTEMREKDLHLREKDQILREREFELRAVSSQLEHEQKQRGGEAVEMQQLRNLINEQDHTQRTMDDSQLQTERSRAEALQQQVRELKEAHASALSQIDIGNARVQQYLDQLSQSKATQDAAQSAINAERAKTQQYFQEIDQRNIVHQQQQSQIAAQEAKILELTQELNNLKVSFDRTVSETRDISQAQAQREASHANELAEAQRSAKFFKENSEATTRGACGRNLELKAIVAEES</sequence>